<evidence type="ECO:0000313" key="2">
    <source>
        <dbReference type="EMBL" id="KAF7728076.1"/>
    </source>
</evidence>
<organism evidence="2 3">
    <name type="scientific">Apophysomyces ossiformis</name>
    <dbReference type="NCBI Taxonomy" id="679940"/>
    <lineage>
        <taxon>Eukaryota</taxon>
        <taxon>Fungi</taxon>
        <taxon>Fungi incertae sedis</taxon>
        <taxon>Mucoromycota</taxon>
        <taxon>Mucoromycotina</taxon>
        <taxon>Mucoromycetes</taxon>
        <taxon>Mucorales</taxon>
        <taxon>Mucorineae</taxon>
        <taxon>Mucoraceae</taxon>
        <taxon>Apophysomyces</taxon>
    </lineage>
</organism>
<dbReference type="Proteomes" id="UP000605846">
    <property type="component" value="Unassembled WGS sequence"/>
</dbReference>
<feature type="domain" description="PH" evidence="1">
    <location>
        <begin position="63"/>
        <end position="180"/>
    </location>
</feature>
<dbReference type="InterPro" id="IPR001849">
    <property type="entry name" value="PH_domain"/>
</dbReference>
<accession>A0A8H7ES61</accession>
<evidence type="ECO:0000259" key="1">
    <source>
        <dbReference type="PROSITE" id="PS50003"/>
    </source>
</evidence>
<dbReference type="EMBL" id="JABAYA010000044">
    <property type="protein sequence ID" value="KAF7728076.1"/>
    <property type="molecule type" value="Genomic_DNA"/>
</dbReference>
<name>A0A8H7ES61_9FUNG</name>
<keyword evidence="3" id="KW-1185">Reference proteome</keyword>
<evidence type="ECO:0000313" key="3">
    <source>
        <dbReference type="Proteomes" id="UP000605846"/>
    </source>
</evidence>
<dbReference type="SUPFAM" id="SSF50729">
    <property type="entry name" value="PH domain-like"/>
    <property type="match status" value="1"/>
</dbReference>
<dbReference type="InterPro" id="IPR011993">
    <property type="entry name" value="PH-like_dom_sf"/>
</dbReference>
<sequence length="200" mass="22971">MLDILGRNEPEQFVGQDTFDITLNPVRKQLRRCTLSNEEQTIQVMVVWGVFVSNRAQTWLENRRLFAGFITVYVRGSVIPQWQRFWGVLSATQLALFDFEYKETRPVVHVVPLRKLTSAFHPSMADDERQVDVGPLGLALQFSEAGKDAPCSNFECRMYVLPDSSETAQYWMEALTYGISLLREFHHSGLDSGIPLKLLW</sequence>
<comment type="caution">
    <text evidence="2">The sequence shown here is derived from an EMBL/GenBank/DDBJ whole genome shotgun (WGS) entry which is preliminary data.</text>
</comment>
<dbReference type="Gene3D" id="2.30.29.30">
    <property type="entry name" value="Pleckstrin-homology domain (PH domain)/Phosphotyrosine-binding domain (PTB)"/>
    <property type="match status" value="1"/>
</dbReference>
<protein>
    <recommendedName>
        <fullName evidence="1">PH domain-containing protein</fullName>
    </recommendedName>
</protein>
<proteinExistence type="predicted"/>
<dbReference type="OrthoDB" id="2261218at2759"/>
<reference evidence="2" key="1">
    <citation type="submission" date="2020-01" db="EMBL/GenBank/DDBJ databases">
        <title>Genome Sequencing of Three Apophysomyces-Like Fungal Strains Confirms a Novel Fungal Genus in the Mucoromycota with divergent Burkholderia-like Endosymbiotic Bacteria.</title>
        <authorList>
            <person name="Stajich J.E."/>
            <person name="Macias A.M."/>
            <person name="Carter-House D."/>
            <person name="Lovett B."/>
            <person name="Kasson L.R."/>
            <person name="Berry K."/>
            <person name="Grigoriev I."/>
            <person name="Chang Y."/>
            <person name="Spatafora J."/>
            <person name="Kasson M.T."/>
        </authorList>
    </citation>
    <scope>NUCLEOTIDE SEQUENCE</scope>
    <source>
        <strain evidence="2">NRRL A-21654</strain>
    </source>
</reference>
<dbReference type="AlphaFoldDB" id="A0A8H7ES61"/>
<gene>
    <name evidence="2" type="ORF">EC973_006714</name>
</gene>
<dbReference type="PROSITE" id="PS50003">
    <property type="entry name" value="PH_DOMAIN"/>
    <property type="match status" value="1"/>
</dbReference>